<evidence type="ECO:0000313" key="5">
    <source>
        <dbReference type="Proteomes" id="UP000014760"/>
    </source>
</evidence>
<feature type="domain" description="VWFD" evidence="2">
    <location>
        <begin position="51"/>
        <end position="221"/>
    </location>
</feature>
<dbReference type="HOGENOM" id="CLU_912882_0_0_1"/>
<dbReference type="EnsemblMetazoa" id="CapteT186041">
    <property type="protein sequence ID" value="CapteP186041"/>
    <property type="gene ID" value="CapteG186041"/>
</dbReference>
<feature type="compositionally biased region" description="Polar residues" evidence="1">
    <location>
        <begin position="242"/>
        <end position="251"/>
    </location>
</feature>
<evidence type="ECO:0000313" key="4">
    <source>
        <dbReference type="EnsemblMetazoa" id="CapteP186041"/>
    </source>
</evidence>
<dbReference type="EMBL" id="KB295285">
    <property type="protein sequence ID" value="ELU13365.1"/>
    <property type="molecule type" value="Genomic_DNA"/>
</dbReference>
<organism evidence="3">
    <name type="scientific">Capitella teleta</name>
    <name type="common">Polychaete worm</name>
    <dbReference type="NCBI Taxonomy" id="283909"/>
    <lineage>
        <taxon>Eukaryota</taxon>
        <taxon>Metazoa</taxon>
        <taxon>Spiralia</taxon>
        <taxon>Lophotrochozoa</taxon>
        <taxon>Annelida</taxon>
        <taxon>Polychaeta</taxon>
        <taxon>Sedentaria</taxon>
        <taxon>Scolecida</taxon>
        <taxon>Capitellidae</taxon>
        <taxon>Capitella</taxon>
    </lineage>
</organism>
<reference evidence="3 5" key="2">
    <citation type="journal article" date="2013" name="Nature">
        <title>Insights into bilaterian evolution from three spiralian genomes.</title>
        <authorList>
            <person name="Simakov O."/>
            <person name="Marletaz F."/>
            <person name="Cho S.J."/>
            <person name="Edsinger-Gonzales E."/>
            <person name="Havlak P."/>
            <person name="Hellsten U."/>
            <person name="Kuo D.H."/>
            <person name="Larsson T."/>
            <person name="Lv J."/>
            <person name="Arendt D."/>
            <person name="Savage R."/>
            <person name="Osoegawa K."/>
            <person name="de Jong P."/>
            <person name="Grimwood J."/>
            <person name="Chapman J.A."/>
            <person name="Shapiro H."/>
            <person name="Aerts A."/>
            <person name="Otillar R.P."/>
            <person name="Terry A.Y."/>
            <person name="Boore J.L."/>
            <person name="Grigoriev I.V."/>
            <person name="Lindberg D.R."/>
            <person name="Seaver E.C."/>
            <person name="Weisblat D.A."/>
            <person name="Putnam N.H."/>
            <person name="Rokhsar D.S."/>
        </authorList>
    </citation>
    <scope>NUCLEOTIDE SEQUENCE</scope>
    <source>
        <strain evidence="3 5">I ESC-2004</strain>
    </source>
</reference>
<accession>R7VCF1</accession>
<dbReference type="AlphaFoldDB" id="R7VCF1"/>
<evidence type="ECO:0000256" key="1">
    <source>
        <dbReference type="SAM" id="MobiDB-lite"/>
    </source>
</evidence>
<proteinExistence type="predicted"/>
<sequence>MVRRDMDGYYPLTSDYGSEFAQATFNPTLPPVKSTQAPATSTPSLTEPASCECWGDPHCKGFSNGEMLIGGSCRHVLLTDGCDSSTAQFTISAEFKRTKTHVQRSFIQKVFVNFNHYVEEVLSPMEIELGQGGSVVFRSEDKVIWDKTNSQNLSDVVVHYGITAKYVCVDEIEGWKGKIGESAEIFRLATLNDELAIYWDGVKSVRIDVSTQPAVCGICGQIGSSALVIGDFDVTQKNLTDCPSKAPSQAKGQERQKRHTQKKIFNQPSVVKKKKEEDEKKKFHLANSDVIDEKNNKQKQQQVKK</sequence>
<dbReference type="InterPro" id="IPR001846">
    <property type="entry name" value="VWF_type-D"/>
</dbReference>
<dbReference type="Proteomes" id="UP000014760">
    <property type="component" value="Unassembled WGS sequence"/>
</dbReference>
<evidence type="ECO:0000259" key="2">
    <source>
        <dbReference type="Pfam" id="PF00094"/>
    </source>
</evidence>
<feature type="region of interest" description="Disordered" evidence="1">
    <location>
        <begin position="242"/>
        <end position="305"/>
    </location>
</feature>
<name>R7VCF1_CAPTE</name>
<dbReference type="EMBL" id="AMQN01005170">
    <property type="status" value="NOT_ANNOTATED_CDS"/>
    <property type="molecule type" value="Genomic_DNA"/>
</dbReference>
<dbReference type="Pfam" id="PF00094">
    <property type="entry name" value="VWD"/>
    <property type="match status" value="1"/>
</dbReference>
<protein>
    <recommendedName>
        <fullName evidence="2">VWFD domain-containing protein</fullName>
    </recommendedName>
</protein>
<evidence type="ECO:0000313" key="3">
    <source>
        <dbReference type="EMBL" id="ELU13365.1"/>
    </source>
</evidence>
<reference evidence="5" key="1">
    <citation type="submission" date="2012-12" db="EMBL/GenBank/DDBJ databases">
        <authorList>
            <person name="Hellsten U."/>
            <person name="Grimwood J."/>
            <person name="Chapman J.A."/>
            <person name="Shapiro H."/>
            <person name="Aerts A."/>
            <person name="Otillar R.P."/>
            <person name="Terry A.Y."/>
            <person name="Boore J.L."/>
            <person name="Simakov O."/>
            <person name="Marletaz F."/>
            <person name="Cho S.-J."/>
            <person name="Edsinger-Gonzales E."/>
            <person name="Havlak P."/>
            <person name="Kuo D.-H."/>
            <person name="Larsson T."/>
            <person name="Lv J."/>
            <person name="Arendt D."/>
            <person name="Savage R."/>
            <person name="Osoegawa K."/>
            <person name="de Jong P."/>
            <person name="Lindberg D.R."/>
            <person name="Seaver E.C."/>
            <person name="Weisblat D.A."/>
            <person name="Putnam N.H."/>
            <person name="Grigoriev I.V."/>
            <person name="Rokhsar D.S."/>
        </authorList>
    </citation>
    <scope>NUCLEOTIDE SEQUENCE</scope>
    <source>
        <strain evidence="5">I ESC-2004</strain>
    </source>
</reference>
<keyword evidence="5" id="KW-1185">Reference proteome</keyword>
<gene>
    <name evidence="3" type="ORF">CAPTEDRAFT_186041</name>
</gene>
<reference evidence="4" key="3">
    <citation type="submission" date="2015-06" db="UniProtKB">
        <authorList>
            <consortium name="EnsemblMetazoa"/>
        </authorList>
    </citation>
    <scope>IDENTIFICATION</scope>
</reference>